<gene>
    <name evidence="1" type="ORF">TESG_02886</name>
</gene>
<name>F2RVQ3_TRIT1</name>
<evidence type="ECO:0000313" key="2">
    <source>
        <dbReference type="Proteomes" id="UP000009172"/>
    </source>
</evidence>
<dbReference type="AlphaFoldDB" id="F2RVQ3"/>
<dbReference type="HOGENOM" id="CLU_1994236_0_0_1"/>
<protein>
    <submittedName>
        <fullName evidence="1">Uncharacterized protein</fullName>
    </submittedName>
</protein>
<reference evidence="2" key="1">
    <citation type="journal article" date="2012" name="MBio">
        <title>Comparative genome analysis of Trichophyton rubrum and related dermatophytes reveals candidate genes involved in infection.</title>
        <authorList>
            <person name="Martinez D.A."/>
            <person name="Oliver B.G."/>
            <person name="Graeser Y."/>
            <person name="Goldberg J.M."/>
            <person name="Li W."/>
            <person name="Martinez-Rossi N.M."/>
            <person name="Monod M."/>
            <person name="Shelest E."/>
            <person name="Barton R.C."/>
            <person name="Birch E."/>
            <person name="Brakhage A.A."/>
            <person name="Chen Z."/>
            <person name="Gurr S.J."/>
            <person name="Heiman D."/>
            <person name="Heitman J."/>
            <person name="Kosti I."/>
            <person name="Rossi A."/>
            <person name="Saif S."/>
            <person name="Samalova M."/>
            <person name="Saunders C.W."/>
            <person name="Shea T."/>
            <person name="Summerbell R.C."/>
            <person name="Xu J."/>
            <person name="Young S."/>
            <person name="Zeng Q."/>
            <person name="Birren B.W."/>
            <person name="Cuomo C.A."/>
            <person name="White T.C."/>
        </authorList>
    </citation>
    <scope>NUCLEOTIDE SEQUENCE [LARGE SCALE GENOMIC DNA]</scope>
    <source>
        <strain evidence="2">CBS 112818</strain>
    </source>
</reference>
<sequence>MPSEAMLALRRIWTRDYLRGLNARSNPLIQVLPEGTCGDCRQAGRRCEPLDETSDVCRFIHLRMAVFGLQGAGWSVAPAMIEELKELYDKIMEDAQYAIKPCLATRLDREYLSQTCAAAGLLWKT</sequence>
<evidence type="ECO:0000313" key="1">
    <source>
        <dbReference type="EMBL" id="EGD95402.1"/>
    </source>
</evidence>
<keyword evidence="2" id="KW-1185">Reference proteome</keyword>
<accession>F2RVQ3</accession>
<dbReference type="Proteomes" id="UP000009172">
    <property type="component" value="Unassembled WGS sequence"/>
</dbReference>
<proteinExistence type="predicted"/>
<dbReference type="EMBL" id="GG698488">
    <property type="protein sequence ID" value="EGD95402.1"/>
    <property type="molecule type" value="Genomic_DNA"/>
</dbReference>
<organism evidence="1 2">
    <name type="scientific">Trichophyton tonsurans (strain CBS 112818)</name>
    <name type="common">Scalp ringworm fungus</name>
    <dbReference type="NCBI Taxonomy" id="647933"/>
    <lineage>
        <taxon>Eukaryota</taxon>
        <taxon>Fungi</taxon>
        <taxon>Dikarya</taxon>
        <taxon>Ascomycota</taxon>
        <taxon>Pezizomycotina</taxon>
        <taxon>Eurotiomycetes</taxon>
        <taxon>Eurotiomycetidae</taxon>
        <taxon>Onygenales</taxon>
        <taxon>Arthrodermataceae</taxon>
        <taxon>Trichophyton</taxon>
    </lineage>
</organism>